<organism evidence="4 5">
    <name type="scientific">Tahibacter soli</name>
    <dbReference type="NCBI Taxonomy" id="2983605"/>
    <lineage>
        <taxon>Bacteria</taxon>
        <taxon>Pseudomonadati</taxon>
        <taxon>Pseudomonadota</taxon>
        <taxon>Gammaproteobacteria</taxon>
        <taxon>Lysobacterales</taxon>
        <taxon>Rhodanobacteraceae</taxon>
        <taxon>Tahibacter</taxon>
    </lineage>
</organism>
<evidence type="ECO:0000313" key="5">
    <source>
        <dbReference type="Proteomes" id="UP001139971"/>
    </source>
</evidence>
<protein>
    <submittedName>
        <fullName evidence="4">DUF4124 domain-containing protein</fullName>
    </submittedName>
</protein>
<evidence type="ECO:0000256" key="1">
    <source>
        <dbReference type="SAM" id="MobiDB-lite"/>
    </source>
</evidence>
<dbReference type="Pfam" id="PF13511">
    <property type="entry name" value="DUF4124"/>
    <property type="match status" value="1"/>
</dbReference>
<comment type="caution">
    <text evidence="4">The sequence shown here is derived from an EMBL/GenBank/DDBJ whole genome shotgun (WGS) entry which is preliminary data.</text>
</comment>
<sequence>MKKSLITSACLTAAWALCGTAAAAQPPSKTMFKCVDAAGVTTFQALPCTAGARQSEVKLREPAKESGAQPEQAPEIDPETGLPVEPKPLVSYECTTAQGWTFYKHRPCPPGVRVPTPGATTVDASDTLAATQGEWIRVSGAPVPRLEACRRIAEGPARKGHVFDDVATERDRAAGNDPCLQK</sequence>
<evidence type="ECO:0000256" key="2">
    <source>
        <dbReference type="SAM" id="SignalP"/>
    </source>
</evidence>
<dbReference type="Proteomes" id="UP001139971">
    <property type="component" value="Unassembled WGS sequence"/>
</dbReference>
<dbReference type="AlphaFoldDB" id="A0A9X4BI19"/>
<accession>A0A9X4BI19</accession>
<feature type="signal peptide" evidence="2">
    <location>
        <begin position="1"/>
        <end position="24"/>
    </location>
</feature>
<keyword evidence="2" id="KW-0732">Signal</keyword>
<keyword evidence="5" id="KW-1185">Reference proteome</keyword>
<dbReference type="RefSeq" id="WP_263544750.1">
    <property type="nucleotide sequence ID" value="NZ_JAOVZO020000015.1"/>
</dbReference>
<feature type="compositionally biased region" description="Basic and acidic residues" evidence="1">
    <location>
        <begin position="157"/>
        <end position="174"/>
    </location>
</feature>
<feature type="chain" id="PRO_5040936492" evidence="2">
    <location>
        <begin position="25"/>
        <end position="182"/>
    </location>
</feature>
<gene>
    <name evidence="4" type="ORF">OD750_010950</name>
</gene>
<dbReference type="EMBL" id="JAOVZO020000015">
    <property type="protein sequence ID" value="MDC8013063.1"/>
    <property type="molecule type" value="Genomic_DNA"/>
</dbReference>
<name>A0A9X4BI19_9GAMM</name>
<proteinExistence type="predicted"/>
<feature type="domain" description="DUF4124" evidence="3">
    <location>
        <begin position="20"/>
        <end position="72"/>
    </location>
</feature>
<evidence type="ECO:0000259" key="3">
    <source>
        <dbReference type="Pfam" id="PF13511"/>
    </source>
</evidence>
<dbReference type="InterPro" id="IPR025392">
    <property type="entry name" value="DUF4124"/>
</dbReference>
<evidence type="ECO:0000313" key="4">
    <source>
        <dbReference type="EMBL" id="MDC8013063.1"/>
    </source>
</evidence>
<reference evidence="4" key="1">
    <citation type="submission" date="2023-02" db="EMBL/GenBank/DDBJ databases">
        <title>Tahibacter soli sp. nov. isolated from soil.</title>
        <authorList>
            <person name="Baek J.H."/>
            <person name="Lee J.K."/>
            <person name="Choi D.G."/>
            <person name="Jeon C.O."/>
        </authorList>
    </citation>
    <scope>NUCLEOTIDE SEQUENCE</scope>
    <source>
        <strain evidence="4">BL</strain>
    </source>
</reference>
<feature type="region of interest" description="Disordered" evidence="1">
    <location>
        <begin position="56"/>
        <end position="84"/>
    </location>
</feature>
<feature type="region of interest" description="Disordered" evidence="1">
    <location>
        <begin position="157"/>
        <end position="182"/>
    </location>
</feature>